<gene>
    <name evidence="11" type="ORF">JCM19240_2142</name>
</gene>
<evidence type="ECO:0000256" key="3">
    <source>
        <dbReference type="ARBA" id="ARBA00022475"/>
    </source>
</evidence>
<feature type="domain" description="Tripartite ATP-independent periplasmic transporters DctQ component" evidence="10">
    <location>
        <begin position="25"/>
        <end position="141"/>
    </location>
</feature>
<evidence type="ECO:0000256" key="8">
    <source>
        <dbReference type="ARBA" id="ARBA00038436"/>
    </source>
</evidence>
<comment type="caution">
    <text evidence="11">The sequence shown here is derived from an EMBL/GenBank/DDBJ whole genome shotgun (WGS) entry which is preliminary data.</text>
</comment>
<evidence type="ECO:0000313" key="12">
    <source>
        <dbReference type="Proteomes" id="UP000029224"/>
    </source>
</evidence>
<dbReference type="Pfam" id="PF04290">
    <property type="entry name" value="DctQ"/>
    <property type="match status" value="1"/>
</dbReference>
<keyword evidence="5 9" id="KW-0812">Transmembrane</keyword>
<evidence type="ECO:0000256" key="2">
    <source>
        <dbReference type="ARBA" id="ARBA00022448"/>
    </source>
</evidence>
<reference evidence="11 12" key="2">
    <citation type="submission" date="2014-09" db="EMBL/GenBank/DDBJ databases">
        <authorList>
            <consortium name="NBRP consortium"/>
            <person name="Sawabe T."/>
            <person name="Meirelles P."/>
            <person name="Nakanishi M."/>
            <person name="Sayaka M."/>
            <person name="Hattori M."/>
            <person name="Ohkuma M."/>
        </authorList>
    </citation>
    <scope>NUCLEOTIDE SEQUENCE [LARGE SCALE GENOMIC DNA]</scope>
    <source>
        <strain evidence="11 12">JCM 19240</strain>
    </source>
</reference>
<keyword evidence="12" id="KW-1185">Reference proteome</keyword>
<evidence type="ECO:0000256" key="5">
    <source>
        <dbReference type="ARBA" id="ARBA00022692"/>
    </source>
</evidence>
<evidence type="ECO:0000256" key="1">
    <source>
        <dbReference type="ARBA" id="ARBA00004429"/>
    </source>
</evidence>
<dbReference type="EMBL" id="BBMT01000003">
    <property type="protein sequence ID" value="GAL33446.1"/>
    <property type="molecule type" value="Genomic_DNA"/>
</dbReference>
<reference evidence="11 12" key="1">
    <citation type="submission" date="2014-09" db="EMBL/GenBank/DDBJ databases">
        <title>Vibrio maritimus JCM 19240. (C210) whole genome shotgun sequence.</title>
        <authorList>
            <person name="Sawabe T."/>
            <person name="Meirelles P."/>
            <person name="Nakanishi M."/>
            <person name="Sayaka M."/>
            <person name="Hattori M."/>
            <person name="Ohkuma M."/>
        </authorList>
    </citation>
    <scope>NUCLEOTIDE SEQUENCE [LARGE SCALE GENOMIC DNA]</scope>
    <source>
        <strain evidence="11 12">JCM 19240</strain>
    </source>
</reference>
<keyword evidence="4 9" id="KW-0997">Cell inner membrane</keyword>
<keyword evidence="7 9" id="KW-0472">Membrane</keyword>
<evidence type="ECO:0000256" key="6">
    <source>
        <dbReference type="ARBA" id="ARBA00022989"/>
    </source>
</evidence>
<protein>
    <recommendedName>
        <fullName evidence="9">TRAP transporter small permease protein</fullName>
    </recommendedName>
</protein>
<feature type="transmembrane region" description="Helical" evidence="9">
    <location>
        <begin position="131"/>
        <end position="153"/>
    </location>
</feature>
<dbReference type="PANTHER" id="PTHR35011:SF10">
    <property type="entry name" value="TRAP TRANSPORTER SMALL PERMEASE PROTEIN"/>
    <property type="match status" value="1"/>
</dbReference>
<dbReference type="GO" id="GO:0022857">
    <property type="term" value="F:transmembrane transporter activity"/>
    <property type="evidence" value="ECO:0007669"/>
    <property type="project" value="UniProtKB-UniRule"/>
</dbReference>
<feature type="transmembrane region" description="Helical" evidence="9">
    <location>
        <begin position="91"/>
        <end position="111"/>
    </location>
</feature>
<sequence length="175" mass="19339">MNGFSVAKTIRRGLETLAAISLLLMMLITFVDVTGRYFFNAPVMGSTELIEVLLAVMVFMAFPLVSWNEENICVDLLDNYFPEKWVGVRQIVINLICSCSLILVAMMNWKLAGRSLEYEEVTEILEMPLGYVTYLISITGFVGGALTGFNALVYAKGLFSKTSPAPTVNTNSKEA</sequence>
<evidence type="ECO:0000256" key="7">
    <source>
        <dbReference type="ARBA" id="ARBA00023136"/>
    </source>
</evidence>
<accession>A0A090T0I3</accession>
<comment type="subunit">
    <text evidence="9">The complex comprises the extracytoplasmic solute receptor protein and the two transmembrane proteins.</text>
</comment>
<proteinExistence type="inferred from homology"/>
<feature type="transmembrane region" description="Helical" evidence="9">
    <location>
        <begin position="12"/>
        <end position="31"/>
    </location>
</feature>
<dbReference type="Proteomes" id="UP000029224">
    <property type="component" value="Unassembled WGS sequence"/>
</dbReference>
<dbReference type="PANTHER" id="PTHR35011">
    <property type="entry name" value="2,3-DIKETO-L-GULONATE TRAP TRANSPORTER SMALL PERMEASE PROTEIN YIAM"/>
    <property type="match status" value="1"/>
</dbReference>
<name>A0A090T0I3_9VIBR</name>
<dbReference type="InterPro" id="IPR007387">
    <property type="entry name" value="TRAP_DctQ"/>
</dbReference>
<keyword evidence="2 9" id="KW-0813">Transport</keyword>
<dbReference type="AlphaFoldDB" id="A0A090T0I3"/>
<comment type="similarity">
    <text evidence="8 9">Belongs to the TRAP transporter small permease family.</text>
</comment>
<evidence type="ECO:0000256" key="4">
    <source>
        <dbReference type="ARBA" id="ARBA00022519"/>
    </source>
</evidence>
<dbReference type="GO" id="GO:0005886">
    <property type="term" value="C:plasma membrane"/>
    <property type="evidence" value="ECO:0007669"/>
    <property type="project" value="UniProtKB-SubCell"/>
</dbReference>
<evidence type="ECO:0000256" key="9">
    <source>
        <dbReference type="RuleBase" id="RU369079"/>
    </source>
</evidence>
<dbReference type="GO" id="GO:0015740">
    <property type="term" value="P:C4-dicarboxylate transport"/>
    <property type="evidence" value="ECO:0007669"/>
    <property type="project" value="TreeGrafter"/>
</dbReference>
<keyword evidence="3" id="KW-1003">Cell membrane</keyword>
<feature type="transmembrane region" description="Helical" evidence="9">
    <location>
        <begin position="37"/>
        <end position="62"/>
    </location>
</feature>
<dbReference type="InterPro" id="IPR055348">
    <property type="entry name" value="DctQ"/>
</dbReference>
<evidence type="ECO:0000259" key="10">
    <source>
        <dbReference type="Pfam" id="PF04290"/>
    </source>
</evidence>
<keyword evidence="6 9" id="KW-1133">Transmembrane helix</keyword>
<evidence type="ECO:0000313" key="11">
    <source>
        <dbReference type="EMBL" id="GAL33446.1"/>
    </source>
</evidence>
<comment type="subcellular location">
    <subcellularLocation>
        <location evidence="1 9">Cell inner membrane</location>
        <topology evidence="1 9">Multi-pass membrane protein</topology>
    </subcellularLocation>
</comment>
<comment type="function">
    <text evidence="9">Part of the tripartite ATP-independent periplasmic (TRAP) transport system.</text>
</comment>
<dbReference type="OrthoDB" id="2877624at2"/>
<organism evidence="11 12">
    <name type="scientific">Vibrio maritimus</name>
    <dbReference type="NCBI Taxonomy" id="990268"/>
    <lineage>
        <taxon>Bacteria</taxon>
        <taxon>Pseudomonadati</taxon>
        <taxon>Pseudomonadota</taxon>
        <taxon>Gammaproteobacteria</taxon>
        <taxon>Vibrionales</taxon>
        <taxon>Vibrionaceae</taxon>
        <taxon>Vibrio</taxon>
    </lineage>
</organism>